<name>A0A9N9YGT3_9HYPO</name>
<reference evidence="2" key="1">
    <citation type="submission" date="2021-10" db="EMBL/GenBank/DDBJ databases">
        <authorList>
            <person name="Piombo E."/>
        </authorList>
    </citation>
    <scope>NUCLEOTIDE SEQUENCE</scope>
</reference>
<dbReference type="PROSITE" id="PS51733">
    <property type="entry name" value="BPL_LPL_CATALYTIC"/>
    <property type="match status" value="1"/>
</dbReference>
<gene>
    <name evidence="2" type="ORF">CRHIZ90672A_00013217</name>
</gene>
<dbReference type="InterPro" id="IPR045864">
    <property type="entry name" value="aa-tRNA-synth_II/BPL/LPL"/>
</dbReference>
<dbReference type="Proteomes" id="UP000696573">
    <property type="component" value="Unassembled WGS sequence"/>
</dbReference>
<dbReference type="PANTHER" id="PTHR10993">
    <property type="entry name" value="OCTANOYLTRANSFERASE"/>
    <property type="match status" value="1"/>
</dbReference>
<dbReference type="PANTHER" id="PTHR10993:SF7">
    <property type="entry name" value="LIPOYLTRANSFERASE 2, MITOCHONDRIAL-RELATED"/>
    <property type="match status" value="1"/>
</dbReference>
<comment type="caution">
    <text evidence="2">The sequence shown here is derived from an EMBL/GenBank/DDBJ whole genome shotgun (WGS) entry which is preliminary data.</text>
</comment>
<dbReference type="EMBL" id="CABFNQ020000490">
    <property type="protein sequence ID" value="CAH0016956.1"/>
    <property type="molecule type" value="Genomic_DNA"/>
</dbReference>
<protein>
    <recommendedName>
        <fullName evidence="1">BPL/LPL catalytic domain-containing protein</fullName>
    </recommendedName>
</protein>
<evidence type="ECO:0000313" key="2">
    <source>
        <dbReference type="EMBL" id="CAH0016956.1"/>
    </source>
</evidence>
<dbReference type="AlphaFoldDB" id="A0A9N9YGT3"/>
<dbReference type="OrthoDB" id="19908at2759"/>
<sequence length="319" mass="35677">MRQKMRPHVARWKRLCTTPPSTLGRIALQRLSTQAVGNLKILQHQHISDPAQDGIVKYDHASEVQERLRERFLHWKSVSSEKPDAADTCPPPQLITFESTPTYTLGRRQDNPSPEQTDRLRQELTVDLPHRPNAIRGRTFTPDIRKTNRGGLTTYHGPGQIVLWPVLDMHSPLYPNYSVASYAGHLESTTQRLLAELFGIRTYISPDEPGVWVTTQGSQPARKIAALGVHHRRYVTALGIALNVDIPVSGPESTNAWARFVPCGLDGKEVTSIAAEVGSDEDRPWDLAVLAGTWAKFFEEGLLDTPKRLFEGLNSSLSR</sequence>
<dbReference type="Pfam" id="PF21948">
    <property type="entry name" value="LplA-B_cat"/>
    <property type="match status" value="1"/>
</dbReference>
<dbReference type="SUPFAM" id="SSF55681">
    <property type="entry name" value="Class II aaRS and biotin synthetases"/>
    <property type="match status" value="1"/>
</dbReference>
<proteinExistence type="predicted"/>
<dbReference type="GO" id="GO:0009249">
    <property type="term" value="P:protein lipoylation"/>
    <property type="evidence" value="ECO:0007669"/>
    <property type="project" value="TreeGrafter"/>
</dbReference>
<dbReference type="Gene3D" id="3.30.930.10">
    <property type="entry name" value="Bira Bifunctional Protein, Domain 2"/>
    <property type="match status" value="1"/>
</dbReference>
<feature type="domain" description="BPL/LPL catalytic" evidence="1">
    <location>
        <begin position="88"/>
        <end position="306"/>
    </location>
</feature>
<accession>A0A9N9YGT3</accession>
<evidence type="ECO:0000313" key="3">
    <source>
        <dbReference type="Proteomes" id="UP000696573"/>
    </source>
</evidence>
<evidence type="ECO:0000259" key="1">
    <source>
        <dbReference type="PROSITE" id="PS51733"/>
    </source>
</evidence>
<dbReference type="InterPro" id="IPR004143">
    <property type="entry name" value="BPL_LPL_catalytic"/>
</dbReference>
<dbReference type="GO" id="GO:0033819">
    <property type="term" value="F:lipoyl(octanoyl) transferase activity"/>
    <property type="evidence" value="ECO:0007669"/>
    <property type="project" value="TreeGrafter"/>
</dbReference>
<organism evidence="2 3">
    <name type="scientific">Clonostachys rhizophaga</name>
    <dbReference type="NCBI Taxonomy" id="160324"/>
    <lineage>
        <taxon>Eukaryota</taxon>
        <taxon>Fungi</taxon>
        <taxon>Dikarya</taxon>
        <taxon>Ascomycota</taxon>
        <taxon>Pezizomycotina</taxon>
        <taxon>Sordariomycetes</taxon>
        <taxon>Hypocreomycetidae</taxon>
        <taxon>Hypocreales</taxon>
        <taxon>Bionectriaceae</taxon>
        <taxon>Clonostachys</taxon>
    </lineage>
</organism>
<keyword evidence="3" id="KW-1185">Reference proteome</keyword>